<name>A0AAE1CLV9_9GAST</name>
<reference evidence="1" key="1">
    <citation type="journal article" date="2023" name="G3 (Bethesda)">
        <title>A reference genome for the long-term kleptoplast-retaining sea slug Elysia crispata morphotype clarki.</title>
        <authorList>
            <person name="Eastman K.E."/>
            <person name="Pendleton A.L."/>
            <person name="Shaikh M.A."/>
            <person name="Suttiyut T."/>
            <person name="Ogas R."/>
            <person name="Tomko P."/>
            <person name="Gavelis G."/>
            <person name="Widhalm J.R."/>
            <person name="Wisecaver J.H."/>
        </authorList>
    </citation>
    <scope>NUCLEOTIDE SEQUENCE</scope>
    <source>
        <strain evidence="1">ECLA1</strain>
    </source>
</reference>
<dbReference type="Proteomes" id="UP001283361">
    <property type="component" value="Unassembled WGS sequence"/>
</dbReference>
<evidence type="ECO:0000313" key="1">
    <source>
        <dbReference type="EMBL" id="KAK3711800.1"/>
    </source>
</evidence>
<evidence type="ECO:0000313" key="2">
    <source>
        <dbReference type="Proteomes" id="UP001283361"/>
    </source>
</evidence>
<dbReference type="AlphaFoldDB" id="A0AAE1CLV9"/>
<comment type="caution">
    <text evidence="1">The sequence shown here is derived from an EMBL/GenBank/DDBJ whole genome shotgun (WGS) entry which is preliminary data.</text>
</comment>
<proteinExistence type="predicted"/>
<protein>
    <submittedName>
        <fullName evidence="1">Uncharacterized protein</fullName>
    </submittedName>
</protein>
<keyword evidence="2" id="KW-1185">Reference proteome</keyword>
<gene>
    <name evidence="1" type="ORF">RRG08_037004</name>
</gene>
<organism evidence="1 2">
    <name type="scientific">Elysia crispata</name>
    <name type="common">lettuce slug</name>
    <dbReference type="NCBI Taxonomy" id="231223"/>
    <lineage>
        <taxon>Eukaryota</taxon>
        <taxon>Metazoa</taxon>
        <taxon>Spiralia</taxon>
        <taxon>Lophotrochozoa</taxon>
        <taxon>Mollusca</taxon>
        <taxon>Gastropoda</taxon>
        <taxon>Heterobranchia</taxon>
        <taxon>Euthyneura</taxon>
        <taxon>Panpulmonata</taxon>
        <taxon>Sacoglossa</taxon>
        <taxon>Placobranchoidea</taxon>
        <taxon>Plakobranchidae</taxon>
        <taxon>Elysia</taxon>
    </lineage>
</organism>
<sequence>MLPCSKSEDNSIIMLLPAPSLKTPHHHVTSCSKYEDTSIIMLLPAPSMKTPHHHVTSCSKYEDTSSSCYFLLQV</sequence>
<accession>A0AAE1CLV9</accession>
<dbReference type="EMBL" id="JAWDGP010007596">
    <property type="protein sequence ID" value="KAK3711800.1"/>
    <property type="molecule type" value="Genomic_DNA"/>
</dbReference>